<name>A0A090NJG1_SHIDY</name>
<gene>
    <name evidence="1" type="ORF">WRSd3_01514</name>
</gene>
<dbReference type="AntiFam" id="ANF00064">
    <property type="entry name" value="Unclear, Possibly translation of poorly localized IS Element IS621"/>
</dbReference>
<sequence>MYFAVVMRASGNRRTMPDARLNASYQAYNGYRIGVGRIRRSRRIRQSNEHQVN</sequence>
<dbReference type="AlphaFoldDB" id="A0A090NJG1"/>
<comment type="caution">
    <text evidence="1">The sequence shown here is derived from an EMBL/GenBank/DDBJ whole genome shotgun (WGS) entry which is preliminary data.</text>
</comment>
<organism evidence="1 2">
    <name type="scientific">Shigella dysenteriae WRSd3</name>
    <dbReference type="NCBI Taxonomy" id="1401327"/>
    <lineage>
        <taxon>Bacteria</taxon>
        <taxon>Pseudomonadati</taxon>
        <taxon>Pseudomonadota</taxon>
        <taxon>Gammaproteobacteria</taxon>
        <taxon>Enterobacterales</taxon>
        <taxon>Enterobacteriaceae</taxon>
        <taxon>Shigella</taxon>
    </lineage>
</organism>
<dbReference type="Proteomes" id="UP000017944">
    <property type="component" value="Unassembled WGS sequence"/>
</dbReference>
<protein>
    <submittedName>
        <fullName evidence="1">Uncharacterized protein</fullName>
    </submittedName>
</protein>
<reference evidence="1 2" key="1">
    <citation type="submission" date="2013-10" db="EMBL/GenBank/DDBJ databases">
        <title>Draft genomes and the virulence plasmids of Sd1617 vaccine constructs: WRSd3 and WRSd5.</title>
        <authorList>
            <person name="Aksomboon Vongsawan A."/>
            <person name="Venkatesan M.M."/>
            <person name="Vaisvil B."/>
            <person name="Emel G."/>
            <person name="Kepatral V."/>
            <person name="Sethabutr O."/>
            <person name="Serichantalergs O."/>
            <person name="Mason C."/>
        </authorList>
    </citation>
    <scope>NUCLEOTIDE SEQUENCE [LARGE SCALE GENOMIC DNA]</scope>
    <source>
        <strain evidence="1 2">WRSd3</strain>
    </source>
</reference>
<dbReference type="EMBL" id="AXUT01000106">
    <property type="protein sequence ID" value="ESU80326.1"/>
    <property type="molecule type" value="Genomic_DNA"/>
</dbReference>
<evidence type="ECO:0000313" key="2">
    <source>
        <dbReference type="Proteomes" id="UP000017944"/>
    </source>
</evidence>
<accession>A0A090NJG1</accession>
<proteinExistence type="predicted"/>
<evidence type="ECO:0000313" key="1">
    <source>
        <dbReference type="EMBL" id="ESU80326.1"/>
    </source>
</evidence>